<organism evidence="1 2">
    <name type="scientific">Hericium alpestre</name>
    <dbReference type="NCBI Taxonomy" id="135208"/>
    <lineage>
        <taxon>Eukaryota</taxon>
        <taxon>Fungi</taxon>
        <taxon>Dikarya</taxon>
        <taxon>Basidiomycota</taxon>
        <taxon>Agaricomycotina</taxon>
        <taxon>Agaricomycetes</taxon>
        <taxon>Russulales</taxon>
        <taxon>Hericiaceae</taxon>
        <taxon>Hericium</taxon>
    </lineage>
</organism>
<reference evidence="1 2" key="1">
    <citation type="submission" date="2019-02" db="EMBL/GenBank/DDBJ databases">
        <title>Genome sequencing of the rare red list fungi Hericium alpestre (H. flagellum).</title>
        <authorList>
            <person name="Buettner E."/>
            <person name="Kellner H."/>
        </authorList>
    </citation>
    <scope>NUCLEOTIDE SEQUENCE [LARGE SCALE GENOMIC DNA]</scope>
    <source>
        <strain evidence="1 2">DSM 108284</strain>
    </source>
</reference>
<dbReference type="OrthoDB" id="411524at2759"/>
<keyword evidence="2" id="KW-1185">Reference proteome</keyword>
<evidence type="ECO:0000313" key="1">
    <source>
        <dbReference type="EMBL" id="TFY74398.1"/>
    </source>
</evidence>
<name>A0A4Y9ZLJ0_9AGAM</name>
<dbReference type="STRING" id="135208.A0A4Y9ZLJ0"/>
<proteinExistence type="predicted"/>
<comment type="caution">
    <text evidence="1">The sequence shown here is derived from an EMBL/GenBank/DDBJ whole genome shotgun (WGS) entry which is preliminary data.</text>
</comment>
<gene>
    <name evidence="1" type="ORF">EWM64_g9614</name>
</gene>
<dbReference type="Proteomes" id="UP000298061">
    <property type="component" value="Unassembled WGS sequence"/>
</dbReference>
<dbReference type="AlphaFoldDB" id="A0A4Y9ZLJ0"/>
<feature type="non-terminal residue" evidence="1">
    <location>
        <position position="1"/>
    </location>
</feature>
<dbReference type="EMBL" id="SFCI01002110">
    <property type="protein sequence ID" value="TFY74398.1"/>
    <property type="molecule type" value="Genomic_DNA"/>
</dbReference>
<accession>A0A4Y9ZLJ0</accession>
<evidence type="ECO:0000313" key="2">
    <source>
        <dbReference type="Proteomes" id="UP000298061"/>
    </source>
</evidence>
<protein>
    <submittedName>
        <fullName evidence="1">Uncharacterized protein</fullName>
    </submittedName>
</protein>
<sequence length="146" mass="16964">GDQEYFWAIVAGRPDIFEHLSYDWEISSCLLDMYGTRIGQDDASEDDDRPNMVHILDTPHEGTVILPKLVHFNCLFGVDVYFEWDGWYDPDNPLTAHWGSALDYHVGTKWIWLNRGNASVDIQMVMGPLFSDQRFERWRAQVGEHS</sequence>